<proteinExistence type="predicted"/>
<evidence type="ECO:0000256" key="1">
    <source>
        <dbReference type="SAM" id="MobiDB-lite"/>
    </source>
</evidence>
<evidence type="ECO:0000313" key="3">
    <source>
        <dbReference type="Proteomes" id="UP000008694"/>
    </source>
</evidence>
<dbReference type="Proteomes" id="UP000008694">
    <property type="component" value="Unassembled WGS sequence"/>
</dbReference>
<organism evidence="3">
    <name type="scientific">Arabidopsis lyrata subsp. lyrata</name>
    <name type="common">Lyre-leaved rock-cress</name>
    <dbReference type="NCBI Taxonomy" id="81972"/>
    <lineage>
        <taxon>Eukaryota</taxon>
        <taxon>Viridiplantae</taxon>
        <taxon>Streptophyta</taxon>
        <taxon>Embryophyta</taxon>
        <taxon>Tracheophyta</taxon>
        <taxon>Spermatophyta</taxon>
        <taxon>Magnoliopsida</taxon>
        <taxon>eudicotyledons</taxon>
        <taxon>Gunneridae</taxon>
        <taxon>Pentapetalae</taxon>
        <taxon>rosids</taxon>
        <taxon>malvids</taxon>
        <taxon>Brassicales</taxon>
        <taxon>Brassicaceae</taxon>
        <taxon>Camelineae</taxon>
        <taxon>Arabidopsis</taxon>
    </lineage>
</organism>
<name>D7KMR4_ARALL</name>
<gene>
    <name evidence="2" type="ORF">ARALYDRAFT_889866</name>
</gene>
<reference evidence="3" key="1">
    <citation type="journal article" date="2011" name="Nat. Genet.">
        <title>The Arabidopsis lyrata genome sequence and the basis of rapid genome size change.</title>
        <authorList>
            <person name="Hu T.T."/>
            <person name="Pattyn P."/>
            <person name="Bakker E.G."/>
            <person name="Cao J."/>
            <person name="Cheng J.-F."/>
            <person name="Clark R.M."/>
            <person name="Fahlgren N."/>
            <person name="Fawcett J.A."/>
            <person name="Grimwood J."/>
            <person name="Gundlach H."/>
            <person name="Haberer G."/>
            <person name="Hollister J.D."/>
            <person name="Ossowski S."/>
            <person name="Ottilar R.P."/>
            <person name="Salamov A.A."/>
            <person name="Schneeberger K."/>
            <person name="Spannagl M."/>
            <person name="Wang X."/>
            <person name="Yang L."/>
            <person name="Nasrallah M.E."/>
            <person name="Bergelson J."/>
            <person name="Carrington J.C."/>
            <person name="Gaut B.S."/>
            <person name="Schmutz J."/>
            <person name="Mayer K.F.X."/>
            <person name="Van de Peer Y."/>
            <person name="Grigoriev I.V."/>
            <person name="Nordborg M."/>
            <person name="Weigel D."/>
            <person name="Guo Y.-L."/>
        </authorList>
    </citation>
    <scope>NUCLEOTIDE SEQUENCE [LARGE SCALE GENOMIC DNA]</scope>
    <source>
        <strain evidence="3">cv. MN47</strain>
    </source>
</reference>
<feature type="compositionally biased region" description="Low complexity" evidence="1">
    <location>
        <begin position="71"/>
        <end position="85"/>
    </location>
</feature>
<sequence>MVVNVKKIIGKEVAVCKSSHGKHERTFGYILVSLNRMVISVPIEQSPQRPSHLLSGFISIYPPDHQHSDSSDGYVSDVSDIFSEE</sequence>
<dbReference type="EMBL" id="GL348713">
    <property type="protein sequence ID" value="EFH69531.1"/>
    <property type="molecule type" value="Genomic_DNA"/>
</dbReference>
<evidence type="ECO:0000313" key="2">
    <source>
        <dbReference type="EMBL" id="EFH69531.1"/>
    </source>
</evidence>
<dbReference type="Gramene" id="scaffold_102660.1">
    <property type="protein sequence ID" value="scaffold_102660.1"/>
    <property type="gene ID" value="scaffold_102660.1"/>
</dbReference>
<accession>D7KMR4</accession>
<dbReference type="AlphaFoldDB" id="D7KMR4"/>
<keyword evidence="3" id="KW-1185">Reference proteome</keyword>
<protein>
    <submittedName>
        <fullName evidence="2">Predicted protein</fullName>
    </submittedName>
</protein>
<dbReference type="HOGENOM" id="CLU_2515692_0_0_1"/>
<feature type="region of interest" description="Disordered" evidence="1">
    <location>
        <begin position="64"/>
        <end position="85"/>
    </location>
</feature>